<reference evidence="2 3" key="1">
    <citation type="submission" date="2023-03" db="EMBL/GenBank/DDBJ databases">
        <title>Genome insight into feeding habits of ladybird beetles.</title>
        <authorList>
            <person name="Li H.-S."/>
            <person name="Huang Y.-H."/>
            <person name="Pang H."/>
        </authorList>
    </citation>
    <scope>NUCLEOTIDE SEQUENCE [LARGE SCALE GENOMIC DNA]</scope>
    <source>
        <strain evidence="2">SYSU_2023b</strain>
        <tissue evidence="2">Whole body</tissue>
    </source>
</reference>
<keyword evidence="3" id="KW-1185">Reference proteome</keyword>
<gene>
    <name evidence="2" type="ORF">WA026_000925</name>
</gene>
<evidence type="ECO:0000313" key="2">
    <source>
        <dbReference type="EMBL" id="KAK9888696.1"/>
    </source>
</evidence>
<proteinExistence type="predicted"/>
<dbReference type="AlphaFoldDB" id="A0AAW1V6S3"/>
<organism evidence="2 3">
    <name type="scientific">Henosepilachna vigintioctopunctata</name>
    <dbReference type="NCBI Taxonomy" id="420089"/>
    <lineage>
        <taxon>Eukaryota</taxon>
        <taxon>Metazoa</taxon>
        <taxon>Ecdysozoa</taxon>
        <taxon>Arthropoda</taxon>
        <taxon>Hexapoda</taxon>
        <taxon>Insecta</taxon>
        <taxon>Pterygota</taxon>
        <taxon>Neoptera</taxon>
        <taxon>Endopterygota</taxon>
        <taxon>Coleoptera</taxon>
        <taxon>Polyphaga</taxon>
        <taxon>Cucujiformia</taxon>
        <taxon>Coccinelloidea</taxon>
        <taxon>Coccinellidae</taxon>
        <taxon>Epilachninae</taxon>
        <taxon>Epilachnini</taxon>
        <taxon>Henosepilachna</taxon>
    </lineage>
</organism>
<dbReference type="Proteomes" id="UP001431783">
    <property type="component" value="Unassembled WGS sequence"/>
</dbReference>
<accession>A0AAW1V6S3</accession>
<protein>
    <submittedName>
        <fullName evidence="2">Uncharacterized protein</fullName>
    </submittedName>
</protein>
<sequence length="92" mass="10300">MLPRANFAHLHFELEGKQKSNSKRNTVQRSPWKPGIRAIPGMTKIGVVSYSDKLQLLRQIFPGNYAFAASEMSTAPPMPNFTPAVPSMTRKQ</sequence>
<comment type="caution">
    <text evidence="2">The sequence shown here is derived from an EMBL/GenBank/DDBJ whole genome shotgun (WGS) entry which is preliminary data.</text>
</comment>
<name>A0AAW1V6S3_9CUCU</name>
<evidence type="ECO:0000313" key="3">
    <source>
        <dbReference type="Proteomes" id="UP001431783"/>
    </source>
</evidence>
<dbReference type="EMBL" id="JARQZJ010000121">
    <property type="protein sequence ID" value="KAK9888696.1"/>
    <property type="molecule type" value="Genomic_DNA"/>
</dbReference>
<feature type="region of interest" description="Disordered" evidence="1">
    <location>
        <begin position="13"/>
        <end position="35"/>
    </location>
</feature>
<evidence type="ECO:0000256" key="1">
    <source>
        <dbReference type="SAM" id="MobiDB-lite"/>
    </source>
</evidence>